<name>A0A1F6AYA9_9BACT</name>
<evidence type="ECO:0000256" key="1">
    <source>
        <dbReference type="ARBA" id="ARBA00022649"/>
    </source>
</evidence>
<keyword evidence="1" id="KW-1277">Toxin-antitoxin system</keyword>
<dbReference type="Pfam" id="PF05016">
    <property type="entry name" value="ParE_toxin"/>
    <property type="match status" value="1"/>
</dbReference>
<evidence type="ECO:0000313" key="2">
    <source>
        <dbReference type="EMBL" id="OGG29669.1"/>
    </source>
</evidence>
<evidence type="ECO:0000313" key="3">
    <source>
        <dbReference type="Proteomes" id="UP000176450"/>
    </source>
</evidence>
<reference evidence="2 3" key="1">
    <citation type="journal article" date="2016" name="Nat. Commun.">
        <title>Thousands of microbial genomes shed light on interconnected biogeochemical processes in an aquifer system.</title>
        <authorList>
            <person name="Anantharaman K."/>
            <person name="Brown C.T."/>
            <person name="Hug L.A."/>
            <person name="Sharon I."/>
            <person name="Castelle C.J."/>
            <person name="Probst A.J."/>
            <person name="Thomas B.C."/>
            <person name="Singh A."/>
            <person name="Wilkins M.J."/>
            <person name="Karaoz U."/>
            <person name="Brodie E.L."/>
            <person name="Williams K.H."/>
            <person name="Hubbard S.S."/>
            <person name="Banfield J.F."/>
        </authorList>
    </citation>
    <scope>NUCLEOTIDE SEQUENCE [LARGE SCALE GENOMIC DNA]</scope>
</reference>
<dbReference type="Gene3D" id="3.30.2310.20">
    <property type="entry name" value="RelE-like"/>
    <property type="match status" value="1"/>
</dbReference>
<evidence type="ECO:0008006" key="4">
    <source>
        <dbReference type="Google" id="ProtNLM"/>
    </source>
</evidence>
<gene>
    <name evidence="2" type="ORF">A3A63_03335</name>
</gene>
<protein>
    <recommendedName>
        <fullName evidence="4">Addiction module toxin RelE</fullName>
    </recommendedName>
</protein>
<proteinExistence type="predicted"/>
<sequence>MYEIILSPLAVKRYKRIGTKEQPKADRKIESLSNNPFIGKALSGEYKGRFSLRAWPLRIIYTIDREAQTVTIITINYRGSVYKN</sequence>
<dbReference type="SUPFAM" id="SSF143011">
    <property type="entry name" value="RelE-like"/>
    <property type="match status" value="1"/>
</dbReference>
<dbReference type="EMBL" id="MFJX01000060">
    <property type="protein sequence ID" value="OGG29669.1"/>
    <property type="molecule type" value="Genomic_DNA"/>
</dbReference>
<organism evidence="2 3">
    <name type="scientific">Candidatus Gottesmanbacteria bacterium RIFCSPLOWO2_01_FULL_46_9</name>
    <dbReference type="NCBI Taxonomy" id="1798394"/>
    <lineage>
        <taxon>Bacteria</taxon>
        <taxon>Candidatus Gottesmaniibacteriota</taxon>
    </lineage>
</organism>
<dbReference type="InterPro" id="IPR035093">
    <property type="entry name" value="RelE/ParE_toxin_dom_sf"/>
</dbReference>
<dbReference type="Proteomes" id="UP000176450">
    <property type="component" value="Unassembled WGS sequence"/>
</dbReference>
<accession>A0A1F6AYA9</accession>
<dbReference type="InterPro" id="IPR007712">
    <property type="entry name" value="RelE/ParE_toxin"/>
</dbReference>
<dbReference type="AlphaFoldDB" id="A0A1F6AYA9"/>
<comment type="caution">
    <text evidence="2">The sequence shown here is derived from an EMBL/GenBank/DDBJ whole genome shotgun (WGS) entry which is preliminary data.</text>
</comment>